<feature type="compositionally biased region" description="Basic and acidic residues" evidence="1">
    <location>
        <begin position="1"/>
        <end position="12"/>
    </location>
</feature>
<sequence length="363" mass="39482">MGARRGSGDGRAARRVQGGEARPFARSGCLAKGIGGEAKSSSVLNSIAARLRILEKGHHLAECIDLPTEIITTARRAHDLIDQSCERHNHSLSAAIRLATSRSVMSKQLSLRLGRVAHAASALRHCIKFALDKLMEDLLTELGGVPVDAGYSSSSSACCADSPRDASHALSLAELACRGLDLVLTKELSDLPIPQGTVVKHIGGEPGYENCEEQRAEESDEFDVEQRAVDTKEVKSSLVPMEEFEQRAEDSHDLDVGQRVLHTQEVKGARLSDTPIPAGFAVEHSSSAGASGNRDVNLDVTRPLRPGDRVRFAACTGTILREGYGVFDDSFRVDYDMHCWMPGSGTRDQWVFKRECVRMFDDT</sequence>
<feature type="region of interest" description="Disordered" evidence="1">
    <location>
        <begin position="1"/>
        <end position="20"/>
    </location>
</feature>
<name>A0A7S2IFG4_9DINO</name>
<organism evidence="2">
    <name type="scientific">Zooxanthella nutricula</name>
    <dbReference type="NCBI Taxonomy" id="1333877"/>
    <lineage>
        <taxon>Eukaryota</taxon>
        <taxon>Sar</taxon>
        <taxon>Alveolata</taxon>
        <taxon>Dinophyceae</taxon>
        <taxon>Peridiniales</taxon>
        <taxon>Peridiniales incertae sedis</taxon>
        <taxon>Zooxanthella</taxon>
    </lineage>
</organism>
<dbReference type="EMBL" id="HBGW01013152">
    <property type="protein sequence ID" value="CAD9516882.1"/>
    <property type="molecule type" value="Transcribed_RNA"/>
</dbReference>
<gene>
    <name evidence="2" type="ORF">BRAN1462_LOCUS8379</name>
</gene>
<evidence type="ECO:0000313" key="2">
    <source>
        <dbReference type="EMBL" id="CAD9516882.1"/>
    </source>
</evidence>
<reference evidence="2" key="1">
    <citation type="submission" date="2021-01" db="EMBL/GenBank/DDBJ databases">
        <authorList>
            <person name="Corre E."/>
            <person name="Pelletier E."/>
            <person name="Niang G."/>
            <person name="Scheremetjew M."/>
            <person name="Finn R."/>
            <person name="Kale V."/>
            <person name="Holt S."/>
            <person name="Cochrane G."/>
            <person name="Meng A."/>
            <person name="Brown T."/>
            <person name="Cohen L."/>
        </authorList>
    </citation>
    <scope>NUCLEOTIDE SEQUENCE</scope>
    <source>
        <strain evidence="2">RCC3387</strain>
    </source>
</reference>
<dbReference type="AlphaFoldDB" id="A0A7S2IFG4"/>
<protein>
    <submittedName>
        <fullName evidence="2">Uncharacterized protein</fullName>
    </submittedName>
</protein>
<evidence type="ECO:0000256" key="1">
    <source>
        <dbReference type="SAM" id="MobiDB-lite"/>
    </source>
</evidence>
<accession>A0A7S2IFG4</accession>
<proteinExistence type="predicted"/>